<dbReference type="Proteomes" id="UP000002051">
    <property type="component" value="Chromosome 5"/>
</dbReference>
<accession>G7JZG9</accession>
<organism evidence="1 3">
    <name type="scientific">Medicago truncatula</name>
    <name type="common">Barrel medic</name>
    <name type="synonym">Medicago tribuloides</name>
    <dbReference type="NCBI Taxonomy" id="3880"/>
    <lineage>
        <taxon>Eukaryota</taxon>
        <taxon>Viridiplantae</taxon>
        <taxon>Streptophyta</taxon>
        <taxon>Embryophyta</taxon>
        <taxon>Tracheophyta</taxon>
        <taxon>Spermatophyta</taxon>
        <taxon>Magnoliopsida</taxon>
        <taxon>eudicotyledons</taxon>
        <taxon>Gunneridae</taxon>
        <taxon>Pentapetalae</taxon>
        <taxon>rosids</taxon>
        <taxon>fabids</taxon>
        <taxon>Fabales</taxon>
        <taxon>Fabaceae</taxon>
        <taxon>Papilionoideae</taxon>
        <taxon>50 kb inversion clade</taxon>
        <taxon>NPAAA clade</taxon>
        <taxon>Hologalegina</taxon>
        <taxon>IRL clade</taxon>
        <taxon>Trifolieae</taxon>
        <taxon>Medicago</taxon>
    </lineage>
</organism>
<dbReference type="EMBL" id="CM001221">
    <property type="protein sequence ID" value="AES97514.1"/>
    <property type="molecule type" value="Genomic_DNA"/>
</dbReference>
<gene>
    <name evidence="1" type="ordered locus">MTR_5g055420</name>
</gene>
<name>G7JZG9_MEDTR</name>
<dbReference type="AlphaFoldDB" id="G7JZG9"/>
<evidence type="ECO:0000313" key="3">
    <source>
        <dbReference type="Proteomes" id="UP000002051"/>
    </source>
</evidence>
<reference evidence="1 3" key="2">
    <citation type="journal article" date="2014" name="BMC Genomics">
        <title>An improved genome release (version Mt4.0) for the model legume Medicago truncatula.</title>
        <authorList>
            <person name="Tang H."/>
            <person name="Krishnakumar V."/>
            <person name="Bidwell S."/>
            <person name="Rosen B."/>
            <person name="Chan A."/>
            <person name="Zhou S."/>
            <person name="Gentzbittel L."/>
            <person name="Childs K.L."/>
            <person name="Yandell M."/>
            <person name="Gundlach H."/>
            <person name="Mayer K.F."/>
            <person name="Schwartz D.C."/>
            <person name="Town C.D."/>
        </authorList>
    </citation>
    <scope>GENOME REANNOTATION</scope>
    <source>
        <strain evidence="2 3">cv. Jemalong A17</strain>
    </source>
</reference>
<reference evidence="1 3" key="1">
    <citation type="journal article" date="2011" name="Nature">
        <title>The Medicago genome provides insight into the evolution of rhizobial symbioses.</title>
        <authorList>
            <person name="Young N.D."/>
            <person name="Debelle F."/>
            <person name="Oldroyd G.E."/>
            <person name="Geurts R."/>
            <person name="Cannon S.B."/>
            <person name="Udvardi M.K."/>
            <person name="Benedito V.A."/>
            <person name="Mayer K.F."/>
            <person name="Gouzy J."/>
            <person name="Schoof H."/>
            <person name="Van de Peer Y."/>
            <person name="Proost S."/>
            <person name="Cook D.R."/>
            <person name="Meyers B.C."/>
            <person name="Spannagl M."/>
            <person name="Cheung F."/>
            <person name="De Mita S."/>
            <person name="Krishnakumar V."/>
            <person name="Gundlach H."/>
            <person name="Zhou S."/>
            <person name="Mudge J."/>
            <person name="Bharti A.K."/>
            <person name="Murray J.D."/>
            <person name="Naoumkina M.A."/>
            <person name="Rosen B."/>
            <person name="Silverstein K.A."/>
            <person name="Tang H."/>
            <person name="Rombauts S."/>
            <person name="Zhao P.X."/>
            <person name="Zhou P."/>
            <person name="Barbe V."/>
            <person name="Bardou P."/>
            <person name="Bechner M."/>
            <person name="Bellec A."/>
            <person name="Berger A."/>
            <person name="Berges H."/>
            <person name="Bidwell S."/>
            <person name="Bisseling T."/>
            <person name="Choisne N."/>
            <person name="Couloux A."/>
            <person name="Denny R."/>
            <person name="Deshpande S."/>
            <person name="Dai X."/>
            <person name="Doyle J.J."/>
            <person name="Dudez A.M."/>
            <person name="Farmer A.D."/>
            <person name="Fouteau S."/>
            <person name="Franken C."/>
            <person name="Gibelin C."/>
            <person name="Gish J."/>
            <person name="Goldstein S."/>
            <person name="Gonzalez A.J."/>
            <person name="Green P.J."/>
            <person name="Hallab A."/>
            <person name="Hartog M."/>
            <person name="Hua A."/>
            <person name="Humphray S.J."/>
            <person name="Jeong D.H."/>
            <person name="Jing Y."/>
            <person name="Jocker A."/>
            <person name="Kenton S.M."/>
            <person name="Kim D.J."/>
            <person name="Klee K."/>
            <person name="Lai H."/>
            <person name="Lang C."/>
            <person name="Lin S."/>
            <person name="Macmil S.L."/>
            <person name="Magdelenat G."/>
            <person name="Matthews L."/>
            <person name="McCorrison J."/>
            <person name="Monaghan E.L."/>
            <person name="Mun J.H."/>
            <person name="Najar F.Z."/>
            <person name="Nicholson C."/>
            <person name="Noirot C."/>
            <person name="O'Bleness M."/>
            <person name="Paule C.R."/>
            <person name="Poulain J."/>
            <person name="Prion F."/>
            <person name="Qin B."/>
            <person name="Qu C."/>
            <person name="Retzel E.F."/>
            <person name="Riddle C."/>
            <person name="Sallet E."/>
            <person name="Samain S."/>
            <person name="Samson N."/>
            <person name="Sanders I."/>
            <person name="Saurat O."/>
            <person name="Scarpelli C."/>
            <person name="Schiex T."/>
            <person name="Segurens B."/>
            <person name="Severin A.J."/>
            <person name="Sherrier D.J."/>
            <person name="Shi R."/>
            <person name="Sims S."/>
            <person name="Singer S.R."/>
            <person name="Sinharoy S."/>
            <person name="Sterck L."/>
            <person name="Viollet A."/>
            <person name="Wang B.B."/>
            <person name="Wang K."/>
            <person name="Wang M."/>
            <person name="Wang X."/>
            <person name="Warfsmann J."/>
            <person name="Weissenbach J."/>
            <person name="White D.D."/>
            <person name="White J.D."/>
            <person name="Wiley G.B."/>
            <person name="Wincker P."/>
            <person name="Xing Y."/>
            <person name="Yang L."/>
            <person name="Yao Z."/>
            <person name="Ying F."/>
            <person name="Zhai J."/>
            <person name="Zhou L."/>
            <person name="Zuber A."/>
            <person name="Denarie J."/>
            <person name="Dixon R.A."/>
            <person name="May G.D."/>
            <person name="Schwartz D.C."/>
            <person name="Rogers J."/>
            <person name="Quetier F."/>
            <person name="Town C.D."/>
            <person name="Roe B.A."/>
        </authorList>
    </citation>
    <scope>NUCLEOTIDE SEQUENCE [LARGE SCALE GENOMIC DNA]</scope>
    <source>
        <strain evidence="1">A17</strain>
        <strain evidence="2 3">cv. Jemalong A17</strain>
    </source>
</reference>
<evidence type="ECO:0000313" key="2">
    <source>
        <dbReference type="EnsemblPlants" id="AES97514"/>
    </source>
</evidence>
<keyword evidence="3" id="KW-1185">Reference proteome</keyword>
<evidence type="ECO:0000313" key="1">
    <source>
        <dbReference type="EMBL" id="AES97514.1"/>
    </source>
</evidence>
<proteinExistence type="predicted"/>
<dbReference type="HOGENOM" id="CLU_3035410_0_0_1"/>
<reference evidence="2" key="3">
    <citation type="submission" date="2015-04" db="UniProtKB">
        <authorList>
            <consortium name="EnsemblPlants"/>
        </authorList>
    </citation>
    <scope>IDENTIFICATION</scope>
    <source>
        <strain evidence="2">cv. Jemalong A17</strain>
    </source>
</reference>
<sequence length="55" mass="6104">MEGFVEVETRFKVVVIERGGGGVDDGSVLEEGIENGLMKVYVDVVEDDEEMKGRR</sequence>
<dbReference type="EnsemblPlants" id="AES97514">
    <property type="protein sequence ID" value="AES97514"/>
    <property type="gene ID" value="MTR_5g055420"/>
</dbReference>
<protein>
    <submittedName>
        <fullName evidence="1 2">Uncharacterized protein</fullName>
    </submittedName>
</protein>
<dbReference type="PaxDb" id="3880-AES97514"/>